<dbReference type="GeneID" id="92500731"/>
<evidence type="ECO:0000313" key="3">
    <source>
        <dbReference type="Proteomes" id="UP000024547"/>
    </source>
</evidence>
<accession>A0A059DYY7</accession>
<feature type="signal peptide" evidence="1">
    <location>
        <begin position="1"/>
        <end position="23"/>
    </location>
</feature>
<dbReference type="SUPFAM" id="SSF48452">
    <property type="entry name" value="TPR-like"/>
    <property type="match status" value="1"/>
</dbReference>
<gene>
    <name evidence="2" type="ORF">HY36_07955</name>
</gene>
<name>A0A059DYY7_9PROT</name>
<protein>
    <submittedName>
        <fullName evidence="2">Uncharacterized protein</fullName>
    </submittedName>
</protein>
<dbReference type="Gene3D" id="1.25.40.10">
    <property type="entry name" value="Tetratricopeptide repeat domain"/>
    <property type="match status" value="2"/>
</dbReference>
<sequence length="467" mass="52512">MGFKATLKGAVLAGMMAAFGAGAAMAQAACEETQFSSKTGEIYLKAEQSAMTDKDFNAASQFMNQLKSQELNCYEEGAVLKLSAYINIERGDRQGAIRDLQSALDKGYIPAKDAAQTYYNIAQIYLQGENVEKALEFMKKWQQAGGQPDRQQKWQLAVLYQRVDDFQTAIKWAEEVKRDDGSNYKQEVYDLLIYLYNSVDDKAKLASILEEVLVRNPTERKYWDAIAGNYFAANEERRAFEVQKAMYLAGLLTKEDELMRVVNFYNRFNAPYHAAQILEKEMNAGRISKSLKNLELLANLYQVAREHEKAIPVIKQAAAAGGGGAMLERLGRSYADLQMWEETEEALTDALNAGGVKDRGTAYVMIGQSRYERNDRAGAREAFRQANNRGGRGWLQFMDSEEATADALVCFEVQSAYLNIENEAKICKRLEVLGEENVPESCKTVPERLKAAEEKFNNTPECRAQRS</sequence>
<comment type="caution">
    <text evidence="2">The sequence shown here is derived from an EMBL/GenBank/DDBJ whole genome shotgun (WGS) entry which is preliminary data.</text>
</comment>
<reference evidence="2 3" key="1">
    <citation type="journal article" date="2014" name="Antonie Van Leeuwenhoek">
        <title>Hyphomonas beringensis sp. nov. and Hyphomonas chukchiensis sp. nov., isolated from surface seawater of the Bering Sea and Chukchi Sea.</title>
        <authorList>
            <person name="Li C."/>
            <person name="Lai Q."/>
            <person name="Li G."/>
            <person name="Dong C."/>
            <person name="Wang J."/>
            <person name="Liao Y."/>
            <person name="Shao Z."/>
        </authorList>
    </citation>
    <scope>NUCLEOTIDE SEQUENCE [LARGE SCALE GENOMIC DNA]</scope>
    <source>
        <strain evidence="2 3">22II1-22F38</strain>
    </source>
</reference>
<evidence type="ECO:0000313" key="2">
    <source>
        <dbReference type="EMBL" id="KCZ59202.1"/>
    </source>
</evidence>
<dbReference type="eggNOG" id="COG0457">
    <property type="taxonomic scope" value="Bacteria"/>
</dbReference>
<keyword evidence="1" id="KW-0732">Signal</keyword>
<organism evidence="2 3">
    <name type="scientific">Hyphomonas atlantica</name>
    <dbReference type="NCBI Taxonomy" id="1280948"/>
    <lineage>
        <taxon>Bacteria</taxon>
        <taxon>Pseudomonadati</taxon>
        <taxon>Pseudomonadota</taxon>
        <taxon>Alphaproteobacteria</taxon>
        <taxon>Hyphomonadales</taxon>
        <taxon>Hyphomonadaceae</taxon>
        <taxon>Hyphomonas</taxon>
    </lineage>
</organism>
<evidence type="ECO:0000256" key="1">
    <source>
        <dbReference type="SAM" id="SignalP"/>
    </source>
</evidence>
<dbReference type="EMBL" id="AWFH01000045">
    <property type="protein sequence ID" value="KCZ59202.1"/>
    <property type="molecule type" value="Genomic_DNA"/>
</dbReference>
<dbReference type="OrthoDB" id="8482207at2"/>
<dbReference type="InterPro" id="IPR011990">
    <property type="entry name" value="TPR-like_helical_dom_sf"/>
</dbReference>
<dbReference type="AlphaFoldDB" id="A0A059DYY7"/>
<feature type="chain" id="PRO_5001576813" evidence="1">
    <location>
        <begin position="24"/>
        <end position="467"/>
    </location>
</feature>
<dbReference type="STRING" id="1280948.HY36_07955"/>
<keyword evidence="3" id="KW-1185">Reference proteome</keyword>
<proteinExistence type="predicted"/>
<dbReference type="RefSeq" id="WP_035553734.1">
    <property type="nucleotide sequence ID" value="NZ_AWFH01000045.1"/>
</dbReference>
<dbReference type="PATRIC" id="fig|1280948.3.peg.2706"/>
<dbReference type="Proteomes" id="UP000024547">
    <property type="component" value="Unassembled WGS sequence"/>
</dbReference>